<dbReference type="AlphaFoldDB" id="B7FS82"/>
<evidence type="ECO:0000256" key="2">
    <source>
        <dbReference type="ARBA" id="ARBA00022803"/>
    </source>
</evidence>
<dbReference type="GeneID" id="7197154"/>
<gene>
    <name evidence="5" type="ORF">PHATRDRAFT_43435</name>
</gene>
<evidence type="ECO:0000256" key="1">
    <source>
        <dbReference type="ARBA" id="ARBA00022737"/>
    </source>
</evidence>
<dbReference type="Proteomes" id="UP000000759">
    <property type="component" value="Chromosome 2"/>
</dbReference>
<dbReference type="PaxDb" id="2850-Phatr43435"/>
<evidence type="ECO:0000313" key="6">
    <source>
        <dbReference type="Proteomes" id="UP000000759"/>
    </source>
</evidence>
<dbReference type="CDD" id="cd02440">
    <property type="entry name" value="AdoMet_MTases"/>
    <property type="match status" value="1"/>
</dbReference>
<dbReference type="Gene3D" id="3.40.50.150">
    <property type="entry name" value="Vaccinia Virus protein VP39"/>
    <property type="match status" value="1"/>
</dbReference>
<reference evidence="5 6" key="1">
    <citation type="journal article" date="2008" name="Nature">
        <title>The Phaeodactylum genome reveals the evolutionary history of diatom genomes.</title>
        <authorList>
            <person name="Bowler C."/>
            <person name="Allen A.E."/>
            <person name="Badger J.H."/>
            <person name="Grimwood J."/>
            <person name="Jabbari K."/>
            <person name="Kuo A."/>
            <person name="Maheswari U."/>
            <person name="Martens C."/>
            <person name="Maumus F."/>
            <person name="Otillar R.P."/>
            <person name="Rayko E."/>
            <person name="Salamov A."/>
            <person name="Vandepoele K."/>
            <person name="Beszteri B."/>
            <person name="Gruber A."/>
            <person name="Heijde M."/>
            <person name="Katinka M."/>
            <person name="Mock T."/>
            <person name="Valentin K."/>
            <person name="Verret F."/>
            <person name="Berges J.A."/>
            <person name="Brownlee C."/>
            <person name="Cadoret J.P."/>
            <person name="Chiovitti A."/>
            <person name="Choi C.J."/>
            <person name="Coesel S."/>
            <person name="De Martino A."/>
            <person name="Detter J.C."/>
            <person name="Durkin C."/>
            <person name="Falciatore A."/>
            <person name="Fournet J."/>
            <person name="Haruta M."/>
            <person name="Huysman M.J."/>
            <person name="Jenkins B.D."/>
            <person name="Jiroutova K."/>
            <person name="Jorgensen R.E."/>
            <person name="Joubert Y."/>
            <person name="Kaplan A."/>
            <person name="Kroger N."/>
            <person name="Kroth P.G."/>
            <person name="La Roche J."/>
            <person name="Lindquist E."/>
            <person name="Lommer M."/>
            <person name="Martin-Jezequel V."/>
            <person name="Lopez P.J."/>
            <person name="Lucas S."/>
            <person name="Mangogna M."/>
            <person name="McGinnis K."/>
            <person name="Medlin L.K."/>
            <person name="Montsant A."/>
            <person name="Oudot-Le Secq M.P."/>
            <person name="Napoli C."/>
            <person name="Obornik M."/>
            <person name="Parker M.S."/>
            <person name="Petit J.L."/>
            <person name="Porcel B.M."/>
            <person name="Poulsen N."/>
            <person name="Robison M."/>
            <person name="Rychlewski L."/>
            <person name="Rynearson T.A."/>
            <person name="Schmutz J."/>
            <person name="Shapiro H."/>
            <person name="Siaut M."/>
            <person name="Stanley M."/>
            <person name="Sussman M.R."/>
            <person name="Taylor A.R."/>
            <person name="Vardi A."/>
            <person name="von Dassow P."/>
            <person name="Vyverman W."/>
            <person name="Willis A."/>
            <person name="Wyrwicz L.S."/>
            <person name="Rokhsar D.S."/>
            <person name="Weissenbach J."/>
            <person name="Armbrust E.V."/>
            <person name="Green B.R."/>
            <person name="Van de Peer Y."/>
            <person name="Grigoriev I.V."/>
        </authorList>
    </citation>
    <scope>NUCLEOTIDE SEQUENCE [LARGE SCALE GENOMIC DNA]</scope>
    <source>
        <strain evidence="5 6">CCAP 1055/1</strain>
    </source>
</reference>
<dbReference type="PANTHER" id="PTHR44943">
    <property type="entry name" value="CELLULOSE SYNTHASE OPERON PROTEIN C"/>
    <property type="match status" value="1"/>
</dbReference>
<dbReference type="EMBL" id="CM000606">
    <property type="protein sequence ID" value="EEC50434.1"/>
    <property type="molecule type" value="Genomic_DNA"/>
</dbReference>
<dbReference type="PANTHER" id="PTHR44943:SF4">
    <property type="entry name" value="TPR REPEAT-CONTAINING PROTEIN MJ0798"/>
    <property type="match status" value="1"/>
</dbReference>
<dbReference type="HOGENOM" id="CLU_034833_1_0_1"/>
<dbReference type="InterPro" id="IPR041698">
    <property type="entry name" value="Methyltransf_25"/>
</dbReference>
<dbReference type="InterPro" id="IPR029063">
    <property type="entry name" value="SAM-dependent_MTases_sf"/>
</dbReference>
<dbReference type="eggNOG" id="ENOG502REQY">
    <property type="taxonomic scope" value="Eukaryota"/>
</dbReference>
<dbReference type="InterPro" id="IPR011990">
    <property type="entry name" value="TPR-like_helical_dom_sf"/>
</dbReference>
<proteinExistence type="predicted"/>
<dbReference type="InterPro" id="IPR019734">
    <property type="entry name" value="TPR_rpt"/>
</dbReference>
<organism evidence="5 6">
    <name type="scientific">Phaeodactylum tricornutum (strain CCAP 1055/1)</name>
    <dbReference type="NCBI Taxonomy" id="556484"/>
    <lineage>
        <taxon>Eukaryota</taxon>
        <taxon>Sar</taxon>
        <taxon>Stramenopiles</taxon>
        <taxon>Ochrophyta</taxon>
        <taxon>Bacillariophyta</taxon>
        <taxon>Bacillariophyceae</taxon>
        <taxon>Bacillariophycidae</taxon>
        <taxon>Naviculales</taxon>
        <taxon>Phaeodactylaceae</taxon>
        <taxon>Phaeodactylum</taxon>
    </lineage>
</organism>
<evidence type="ECO:0000259" key="4">
    <source>
        <dbReference type="Pfam" id="PF13649"/>
    </source>
</evidence>
<dbReference type="Pfam" id="PF13649">
    <property type="entry name" value="Methyltransf_25"/>
    <property type="match status" value="1"/>
</dbReference>
<dbReference type="InParanoid" id="B7FS82"/>
<dbReference type="OrthoDB" id="3647at2759"/>
<dbReference type="STRING" id="556484.B7FS82"/>
<evidence type="ECO:0000313" key="5">
    <source>
        <dbReference type="EMBL" id="EEC50434.1"/>
    </source>
</evidence>
<reference evidence="6" key="2">
    <citation type="submission" date="2008-08" db="EMBL/GenBank/DDBJ databases">
        <authorList>
            <consortium name="Diatom Consortium"/>
            <person name="Grigoriev I."/>
            <person name="Grimwood J."/>
            <person name="Kuo A."/>
            <person name="Otillar R.P."/>
            <person name="Salamov A."/>
            <person name="Detter J.C."/>
            <person name="Lindquist E."/>
            <person name="Shapiro H."/>
            <person name="Lucas S."/>
            <person name="Glavina del Rio T."/>
            <person name="Pitluck S."/>
            <person name="Rokhsar D."/>
            <person name="Bowler C."/>
        </authorList>
    </citation>
    <scope>GENOME REANNOTATION</scope>
    <source>
        <strain evidence="6">CCAP 1055/1</strain>
    </source>
</reference>
<dbReference type="SMART" id="SM00028">
    <property type="entry name" value="TPR"/>
    <property type="match status" value="2"/>
</dbReference>
<protein>
    <recommendedName>
        <fullName evidence="4">Methyltransferase domain-containing protein</fullName>
    </recommendedName>
</protein>
<accession>B7FS82</accession>
<sequence length="456" mass="50856">MPATGGVFVYSQSQQILLPKRSKTNLYTNLGTSLSAEGLDDEAAENYEQALAHYREKIDRLEYVEAQQEVTTIAAQAAFFLGMVYQDLHRPNDAAEAYSLAHSLDPRHWSAAANLGALLHDNMANHAKALQAYNLAYDILTNREEEPTDPPLEPRFILSQLQYRIGLCITHDSTQKCANVDNPGTPIDCQEFAAHAFALAVEYDEDNESAKHMLATVTADATMKRASNTYIKSLFDDYASNFEHSLVQDLGYTGYERLRRGFDQALEQDGKSGLVMFATVVDAGCGTGLVGEQFRNVSQHLTGVDLSQAILDEAVKARPNLYDKVIVGDVTTVFRERQPISLIIAADSYTYFGDLEPLFEAMQVGLETGGYAAFTLEDVDEATEAALEATKPDWRWQLTASGRFAHRKGYVQLTAKKYGLKLIHYEQLVNFRYERGVGVRGHLFVLRQSADHREEL</sequence>
<feature type="repeat" description="TPR" evidence="3">
    <location>
        <begin position="75"/>
        <end position="108"/>
    </location>
</feature>
<dbReference type="InterPro" id="IPR051685">
    <property type="entry name" value="Ycf3/AcsC/BcsC/TPR_MFPF"/>
</dbReference>
<dbReference type="SUPFAM" id="SSF53335">
    <property type="entry name" value="S-adenosyl-L-methionine-dependent methyltransferases"/>
    <property type="match status" value="1"/>
</dbReference>
<name>B7FS82_PHATC</name>
<keyword evidence="1" id="KW-0677">Repeat</keyword>
<dbReference type="KEGG" id="pti:PHATRDRAFT_43435"/>
<dbReference type="Gene3D" id="1.25.40.10">
    <property type="entry name" value="Tetratricopeptide repeat domain"/>
    <property type="match status" value="1"/>
</dbReference>
<dbReference type="RefSeq" id="XP_002177620.1">
    <property type="nucleotide sequence ID" value="XM_002177584.1"/>
</dbReference>
<dbReference type="OMA" id="YDRFHTV"/>
<evidence type="ECO:0000256" key="3">
    <source>
        <dbReference type="PROSITE-ProRule" id="PRU00339"/>
    </source>
</evidence>
<keyword evidence="2 3" id="KW-0802">TPR repeat</keyword>
<dbReference type="SUPFAM" id="SSF48452">
    <property type="entry name" value="TPR-like"/>
    <property type="match status" value="1"/>
</dbReference>
<dbReference type="PROSITE" id="PS50005">
    <property type="entry name" value="TPR"/>
    <property type="match status" value="1"/>
</dbReference>
<feature type="domain" description="Methyltransferase" evidence="4">
    <location>
        <begin position="280"/>
        <end position="370"/>
    </location>
</feature>
<keyword evidence="6" id="KW-1185">Reference proteome</keyword>